<keyword evidence="3" id="KW-1185">Reference proteome</keyword>
<comment type="caution">
    <text evidence="2">The sequence shown here is derived from an EMBL/GenBank/DDBJ whole genome shotgun (WGS) entry which is preliminary data.</text>
</comment>
<dbReference type="PANTHER" id="PTHR43784:SF2">
    <property type="entry name" value="GDSL-LIKE LIPASE_ACYLHYDROLASE, PUTATIVE (AFU_ORTHOLOGUE AFUA_2G00820)-RELATED"/>
    <property type="match status" value="1"/>
</dbReference>
<accession>A0A2P2FEZ5</accession>
<dbReference type="Proteomes" id="UP000256220">
    <property type="component" value="Unassembled WGS sequence"/>
</dbReference>
<sequence length="372" mass="39381">MTLKDQSVRVVTHLSQGGDAVRIRIQNTFGSTPLVVDRTTIGHSDGQAGVTGVRSVTFGGRRSVTVPPGEDIWSDPAELVTRPDEDLAVSMYASGSVVPGQHDNALRNNYLTPPGAADHTADTSGSAFTEKVTATYLVSAVDVHNLALRGTIVPYGSSVVDGTGSTICNPGCGVKPVNRRWTDALARRITAELPPTKQLAVANAGIAGTTSAADCPQTPTAFRGLDANTRIERDVLALHGVTDVIFYYGTNDLASGCTAAPILDSYRRAFERLHAAGIAVYVTPITPRPGYSDQNNKDRYTTSTFVKQWNSCAGTCDGVVDFDQVLKDPLKPNSIAPGYDVGDGIHVNMAGQQALADYVPLAMLGSVRKGHR</sequence>
<feature type="domain" description="SGNH hydrolase-type esterase" evidence="1">
    <location>
        <begin position="156"/>
        <end position="354"/>
    </location>
</feature>
<dbReference type="InterPro" id="IPR013830">
    <property type="entry name" value="SGNH_hydro"/>
</dbReference>
<name>A0A2P2FEZ5_AMYLU</name>
<evidence type="ECO:0000313" key="2">
    <source>
        <dbReference type="EMBL" id="KFU75290.1"/>
    </source>
</evidence>
<keyword evidence="2" id="KW-0378">Hydrolase</keyword>
<dbReference type="EMBL" id="JFBM01000079">
    <property type="protein sequence ID" value="KFU75290.1"/>
    <property type="molecule type" value="Genomic_DNA"/>
</dbReference>
<dbReference type="Pfam" id="PF13472">
    <property type="entry name" value="Lipase_GDSL_2"/>
    <property type="match status" value="1"/>
</dbReference>
<dbReference type="PANTHER" id="PTHR43784">
    <property type="entry name" value="GDSL-LIKE LIPASE/ACYLHYDROLASE, PUTATIVE (AFU_ORTHOLOGUE AFUA_2G00820)-RELATED"/>
    <property type="match status" value="1"/>
</dbReference>
<evidence type="ECO:0000313" key="3">
    <source>
        <dbReference type="Proteomes" id="UP000256220"/>
    </source>
</evidence>
<dbReference type="GO" id="GO:0016787">
    <property type="term" value="F:hydrolase activity"/>
    <property type="evidence" value="ECO:0007669"/>
    <property type="project" value="UniProtKB-KW"/>
</dbReference>
<protein>
    <submittedName>
        <fullName evidence="2">SGNH hydrolase</fullName>
    </submittedName>
</protein>
<dbReference type="Gene3D" id="3.40.50.1110">
    <property type="entry name" value="SGNH hydrolase"/>
    <property type="match status" value="1"/>
</dbReference>
<proteinExistence type="predicted"/>
<dbReference type="InterPro" id="IPR036514">
    <property type="entry name" value="SGNH_hydro_sf"/>
</dbReference>
<dbReference type="AlphaFoldDB" id="A0A2P2FEZ5"/>
<reference evidence="2 3" key="1">
    <citation type="journal article" date="2014" name="Genome Announc.">
        <title>Draft Genome Sequence of Amycolatopsis lurida NRRL 2430, Producer of the Glycopeptide Family Antibiotic Ristocetin.</title>
        <authorList>
            <person name="Kwun M.J."/>
            <person name="Hong H.J."/>
        </authorList>
    </citation>
    <scope>NUCLEOTIDE SEQUENCE [LARGE SCALE GENOMIC DNA]</scope>
    <source>
        <strain evidence="2 3">NRRL 2430</strain>
    </source>
</reference>
<dbReference type="SUPFAM" id="SSF52266">
    <property type="entry name" value="SGNH hydrolase"/>
    <property type="match status" value="1"/>
</dbReference>
<organism evidence="2 3">
    <name type="scientific">Amycolatopsis lurida NRRL 2430</name>
    <dbReference type="NCBI Taxonomy" id="1460371"/>
    <lineage>
        <taxon>Bacteria</taxon>
        <taxon>Bacillati</taxon>
        <taxon>Actinomycetota</taxon>
        <taxon>Actinomycetes</taxon>
        <taxon>Pseudonocardiales</taxon>
        <taxon>Pseudonocardiaceae</taxon>
        <taxon>Amycolatopsis</taxon>
    </lineage>
</organism>
<dbReference type="InterPro" id="IPR053140">
    <property type="entry name" value="GDSL_Rv0518-like"/>
</dbReference>
<evidence type="ECO:0000259" key="1">
    <source>
        <dbReference type="Pfam" id="PF13472"/>
    </source>
</evidence>
<gene>
    <name evidence="2" type="ORF">BB31_42275</name>
</gene>